<comment type="caution">
    <text evidence="2">The sequence shown here is derived from an EMBL/GenBank/DDBJ whole genome shotgun (WGS) entry which is preliminary data.</text>
</comment>
<evidence type="ECO:0000313" key="2">
    <source>
        <dbReference type="EMBL" id="MFL9844747.1"/>
    </source>
</evidence>
<dbReference type="RefSeq" id="WP_408085004.1">
    <property type="nucleotide sequence ID" value="NZ_JBELPZ010000009.1"/>
</dbReference>
<organism evidence="2 3">
    <name type="scientific">Flavobacterium rhizosphaerae</name>
    <dbReference type="NCBI Taxonomy" id="3163298"/>
    <lineage>
        <taxon>Bacteria</taxon>
        <taxon>Pseudomonadati</taxon>
        <taxon>Bacteroidota</taxon>
        <taxon>Flavobacteriia</taxon>
        <taxon>Flavobacteriales</taxon>
        <taxon>Flavobacteriaceae</taxon>
        <taxon>Flavobacterium</taxon>
    </lineage>
</organism>
<protein>
    <submittedName>
        <fullName evidence="2">Uncharacterized protein</fullName>
    </submittedName>
</protein>
<dbReference type="EMBL" id="JBELPZ010000009">
    <property type="protein sequence ID" value="MFL9844747.1"/>
    <property type="molecule type" value="Genomic_DNA"/>
</dbReference>
<accession>A0ABW8YZE2</accession>
<proteinExistence type="predicted"/>
<evidence type="ECO:0000256" key="1">
    <source>
        <dbReference type="SAM" id="MobiDB-lite"/>
    </source>
</evidence>
<reference evidence="2 3" key="1">
    <citation type="submission" date="2024-06" db="EMBL/GenBank/DDBJ databases">
        <authorList>
            <person name="Kaempfer P."/>
            <person name="Viver T."/>
        </authorList>
    </citation>
    <scope>NUCLEOTIDE SEQUENCE [LARGE SCALE GENOMIC DNA]</scope>
    <source>
        <strain evidence="2 3">ST-119</strain>
    </source>
</reference>
<dbReference type="Proteomes" id="UP001629156">
    <property type="component" value="Unassembled WGS sequence"/>
</dbReference>
<keyword evidence="3" id="KW-1185">Reference proteome</keyword>
<sequence length="131" mass="14621">MKTQNRSHDYKEVKTLKAATAEKAKGETTPTKEETKAETVIVPTAAQRLINAQKFAILGTKFEQLKAKGDALERFILSNDGTREKLTLSNQEGFIFEISNTMTISKVLGVVKEDVNTLIQKAETQIMEFTI</sequence>
<name>A0ABW8YZE2_9FLAO</name>
<feature type="region of interest" description="Disordered" evidence="1">
    <location>
        <begin position="1"/>
        <end position="36"/>
    </location>
</feature>
<gene>
    <name evidence="2" type="ORF">ABS766_09995</name>
</gene>
<evidence type="ECO:0000313" key="3">
    <source>
        <dbReference type="Proteomes" id="UP001629156"/>
    </source>
</evidence>